<keyword evidence="3" id="KW-0808">Transferase</keyword>
<name>A0A844B674_9BURK</name>
<dbReference type="AlphaFoldDB" id="A0A844B674"/>
<protein>
    <submittedName>
        <fullName evidence="3">Glycosyltransferase</fullName>
    </submittedName>
</protein>
<dbReference type="InterPro" id="IPR001173">
    <property type="entry name" value="Glyco_trans_2-like"/>
</dbReference>
<dbReference type="RefSeq" id="WP_153584182.1">
    <property type="nucleotide sequence ID" value="NZ_WJBU01000005.1"/>
</dbReference>
<dbReference type="PANTHER" id="PTHR43630">
    <property type="entry name" value="POLY-BETA-1,6-N-ACETYL-D-GLUCOSAMINE SYNTHASE"/>
    <property type="match status" value="1"/>
</dbReference>
<dbReference type="SUPFAM" id="SSF53448">
    <property type="entry name" value="Nucleotide-diphospho-sugar transferases"/>
    <property type="match status" value="1"/>
</dbReference>
<dbReference type="EMBL" id="WJBU01000005">
    <property type="protein sequence ID" value="MRD46846.1"/>
    <property type="molecule type" value="Genomic_DNA"/>
</dbReference>
<reference evidence="3 4" key="1">
    <citation type="submission" date="2019-11" db="EMBL/GenBank/DDBJ databases">
        <title>Caenimonas koreensis gen. nov., sp. nov., isolated from activated sludge.</title>
        <authorList>
            <person name="Seung H.R."/>
        </authorList>
    </citation>
    <scope>NUCLEOTIDE SEQUENCE [LARGE SCALE GENOMIC DNA]</scope>
    <source>
        <strain evidence="3 4">EMB320</strain>
    </source>
</reference>
<organism evidence="3 4">
    <name type="scientific">Caenimonas koreensis DSM 17982</name>
    <dbReference type="NCBI Taxonomy" id="1121255"/>
    <lineage>
        <taxon>Bacteria</taxon>
        <taxon>Pseudomonadati</taxon>
        <taxon>Pseudomonadota</taxon>
        <taxon>Betaproteobacteria</taxon>
        <taxon>Burkholderiales</taxon>
        <taxon>Comamonadaceae</taxon>
        <taxon>Caenimonas</taxon>
    </lineage>
</organism>
<dbReference type="PANTHER" id="PTHR43630:SF2">
    <property type="entry name" value="GLYCOSYLTRANSFERASE"/>
    <property type="match status" value="1"/>
</dbReference>
<evidence type="ECO:0000313" key="3">
    <source>
        <dbReference type="EMBL" id="MRD46846.1"/>
    </source>
</evidence>
<evidence type="ECO:0000313" key="4">
    <source>
        <dbReference type="Proteomes" id="UP000487350"/>
    </source>
</evidence>
<keyword evidence="4" id="KW-1185">Reference proteome</keyword>
<dbReference type="InterPro" id="IPR029044">
    <property type="entry name" value="Nucleotide-diphossugar_trans"/>
</dbReference>
<evidence type="ECO:0000256" key="1">
    <source>
        <dbReference type="ARBA" id="ARBA00038494"/>
    </source>
</evidence>
<dbReference type="Gene3D" id="3.90.550.10">
    <property type="entry name" value="Spore Coat Polysaccharide Biosynthesis Protein SpsA, Chain A"/>
    <property type="match status" value="1"/>
</dbReference>
<proteinExistence type="inferred from homology"/>
<comment type="similarity">
    <text evidence="1">Belongs to the glycosyltransferase 2 family. WaaE/KdtX subfamily.</text>
</comment>
<dbReference type="OrthoDB" id="433681at2"/>
<evidence type="ECO:0000259" key="2">
    <source>
        <dbReference type="Pfam" id="PF00535"/>
    </source>
</evidence>
<dbReference type="Proteomes" id="UP000487350">
    <property type="component" value="Unassembled WGS sequence"/>
</dbReference>
<dbReference type="Pfam" id="PF00535">
    <property type="entry name" value="Glycos_transf_2"/>
    <property type="match status" value="1"/>
</dbReference>
<gene>
    <name evidence="3" type="ORF">GHT07_06135</name>
</gene>
<sequence length="266" mass="29509">MNFLDRVEVLILTWNEEANLARTLDALRSFPRILIVDSGSTDGTLAIAASHSNVRVETRAFDTHANQWNHALSACGGTSEWVLALDADYVLPQAVVSEIQALAPAASTGGFWARFRYCVEGHPLSASLYPPVMILYRRAGASYFQDGHTQRIATTGEAKTLTGEVMHDDRKSLAAWLAAQDRYAQLECELLLGTPWERLGWRDRLRRMGFVTPWLVPLYCLTVGRGLLDGKPGLYYALQRGIAETILSLRLLQAQMRTTLSGAKSQ</sequence>
<dbReference type="CDD" id="cd02511">
    <property type="entry name" value="Beta4Glucosyltransferase"/>
    <property type="match status" value="1"/>
</dbReference>
<dbReference type="GO" id="GO:0016740">
    <property type="term" value="F:transferase activity"/>
    <property type="evidence" value="ECO:0007669"/>
    <property type="project" value="UniProtKB-KW"/>
</dbReference>
<comment type="caution">
    <text evidence="3">The sequence shown here is derived from an EMBL/GenBank/DDBJ whole genome shotgun (WGS) entry which is preliminary data.</text>
</comment>
<accession>A0A844B674</accession>
<feature type="domain" description="Glycosyltransferase 2-like" evidence="2">
    <location>
        <begin position="9"/>
        <end position="117"/>
    </location>
</feature>